<comment type="caution">
    <text evidence="1">The sequence shown here is derived from an EMBL/GenBank/DDBJ whole genome shotgun (WGS) entry which is preliminary data.</text>
</comment>
<dbReference type="AlphaFoldDB" id="J1GXE1"/>
<proteinExistence type="predicted"/>
<dbReference type="RefSeq" id="WP_008733315.1">
    <property type="nucleotide sequence ID" value="NZ_AKFT01000200.1"/>
</dbReference>
<dbReference type="eggNOG" id="ENOG5032FAU">
    <property type="taxonomic scope" value="Bacteria"/>
</dbReference>
<sequence>MRLLRPRPPQLHRRLLGAVLTLPLILATFLFSPAYSPAYAADPPAEPVGAIDVTGNYIPGRTGCHGTDNINDCLSWNIKAGSGIAMGESSTLSIEADSQPGLWTWACPSADRVAGSATYSYRDPEKNGSLVHLESSTLGLNDQVRDVQGRSVGSVTGITCTPEHLSMTYQTTFPNAAAYIDLNVGATAVAPGTGERDYTFNPTITSSKDGVPRNLTATAKKPDINATYATVTASPETLTDAPKDAGRYTVTVTNDSNSALTDFTIATSRKRGSASFTRLSCDLTAFGGEVVTAEGPAESLSVSSGGASVPGDQVVTCQVDVTGIEGVNTLGASVTAGGQTFEGSYEDNRPVGGGAVVK</sequence>
<reference evidence="1 2" key="1">
    <citation type="submission" date="2012-05" db="EMBL/GenBank/DDBJ databases">
        <authorList>
            <person name="Harkins D.M."/>
            <person name="Madupu R."/>
            <person name="Durkin A.S."/>
            <person name="Torralba M."/>
            <person name="Methe B."/>
            <person name="Sutton G.G."/>
            <person name="Nelson K.E."/>
        </authorList>
    </citation>
    <scope>NUCLEOTIDE SEQUENCE [LARGE SCALE GENOMIC DNA]</scope>
    <source>
        <strain evidence="1 2">F0489</strain>
    </source>
</reference>
<accession>J1GXE1</accession>
<dbReference type="PATRIC" id="fig|1125718.3.peg.2563"/>
<gene>
    <name evidence="1" type="ORF">HMPREF1318_2874</name>
</gene>
<protein>
    <submittedName>
        <fullName evidence="1">Uncharacterized protein</fullName>
    </submittedName>
</protein>
<name>J1GXE1_9ACTO</name>
<evidence type="ECO:0000313" key="1">
    <source>
        <dbReference type="EMBL" id="EJF37780.1"/>
    </source>
</evidence>
<dbReference type="EMBL" id="AKFT01000200">
    <property type="protein sequence ID" value="EJF37780.1"/>
    <property type="molecule type" value="Genomic_DNA"/>
</dbReference>
<evidence type="ECO:0000313" key="2">
    <source>
        <dbReference type="Proteomes" id="UP000002941"/>
    </source>
</evidence>
<organism evidence="1 2">
    <name type="scientific">Actinomyces massiliensis F0489</name>
    <dbReference type="NCBI Taxonomy" id="1125718"/>
    <lineage>
        <taxon>Bacteria</taxon>
        <taxon>Bacillati</taxon>
        <taxon>Actinomycetota</taxon>
        <taxon>Actinomycetes</taxon>
        <taxon>Actinomycetales</taxon>
        <taxon>Actinomycetaceae</taxon>
        <taxon>Actinomyces</taxon>
    </lineage>
</organism>
<keyword evidence="2" id="KW-1185">Reference proteome</keyword>
<dbReference type="Proteomes" id="UP000002941">
    <property type="component" value="Unassembled WGS sequence"/>
</dbReference>